<dbReference type="InterPro" id="IPR005706">
    <property type="entry name" value="Ribosomal_uS2_bac/mit/plastid"/>
</dbReference>
<organism evidence="9 10">
    <name type="scientific">Penaeus vannamei</name>
    <name type="common">Whiteleg shrimp</name>
    <name type="synonym">Litopenaeus vannamei</name>
    <dbReference type="NCBI Taxonomy" id="6689"/>
    <lineage>
        <taxon>Eukaryota</taxon>
        <taxon>Metazoa</taxon>
        <taxon>Ecdysozoa</taxon>
        <taxon>Arthropoda</taxon>
        <taxon>Crustacea</taxon>
        <taxon>Multicrustacea</taxon>
        <taxon>Malacostraca</taxon>
        <taxon>Eumalacostraca</taxon>
        <taxon>Eucarida</taxon>
        <taxon>Decapoda</taxon>
        <taxon>Dendrobranchiata</taxon>
        <taxon>Penaeoidea</taxon>
        <taxon>Penaeidae</taxon>
        <taxon>Penaeus</taxon>
    </lineage>
</organism>
<sequence length="259" mass="29224">MAACSRRLSRYLSSGLLRGIQRCQLSSLSRPALSQQQLMEKENDSGSDVQEEQMRAILKYPDYFKVASLFTVEDLFKARVHLGHKEGSLDPCMHPFIFGSRLGHLIIDLDQTSQHLREALNFTAHIAYRGGIILFVCRNPQFQHLVENTAKDCGEYAHTRFWQGGILTNSTIQFGCETRLPDLVIFINTLNNVLTQHTAVRDAAKMLIPTVGIVDTNCNPNLITYPVPGNDDTPSAVKLYCDLFKNAILRGKEKRKEEL</sequence>
<dbReference type="EMBL" id="QCYY01002111">
    <property type="protein sequence ID" value="ROT72797.1"/>
    <property type="molecule type" value="Genomic_DNA"/>
</dbReference>
<comment type="subcellular location">
    <subcellularLocation>
        <location evidence="1">Mitochondrion</location>
    </subcellularLocation>
</comment>
<dbReference type="InterPro" id="IPR001865">
    <property type="entry name" value="Ribosomal_uS2"/>
</dbReference>
<evidence type="ECO:0000256" key="2">
    <source>
        <dbReference type="ARBA" id="ARBA00006242"/>
    </source>
</evidence>
<dbReference type="InterPro" id="IPR018130">
    <property type="entry name" value="Ribosomal_uS2_CS"/>
</dbReference>
<dbReference type="GO" id="GO:0005743">
    <property type="term" value="C:mitochondrial inner membrane"/>
    <property type="evidence" value="ECO:0007669"/>
    <property type="project" value="UniProtKB-ARBA"/>
</dbReference>
<evidence type="ECO:0000256" key="4">
    <source>
        <dbReference type="ARBA" id="ARBA00023128"/>
    </source>
</evidence>
<dbReference type="OrthoDB" id="2320368at2759"/>
<dbReference type="STRING" id="6689.A0A3R7M5S7"/>
<dbReference type="GO" id="GO:0005763">
    <property type="term" value="C:mitochondrial small ribosomal subunit"/>
    <property type="evidence" value="ECO:0007669"/>
    <property type="project" value="UniProtKB-ARBA"/>
</dbReference>
<evidence type="ECO:0000313" key="10">
    <source>
        <dbReference type="Proteomes" id="UP000283509"/>
    </source>
</evidence>
<gene>
    <name evidence="9" type="ORF">C7M84_008790</name>
</gene>
<reference evidence="9 10" key="1">
    <citation type="submission" date="2018-04" db="EMBL/GenBank/DDBJ databases">
        <authorList>
            <person name="Zhang X."/>
            <person name="Yuan J."/>
            <person name="Li F."/>
            <person name="Xiang J."/>
        </authorList>
    </citation>
    <scope>NUCLEOTIDE SEQUENCE [LARGE SCALE GENOMIC DNA]</scope>
    <source>
        <tissue evidence="9">Muscle</tissue>
    </source>
</reference>
<keyword evidence="10" id="KW-1185">Reference proteome</keyword>
<evidence type="ECO:0000256" key="8">
    <source>
        <dbReference type="ARBA" id="ARBA00083109"/>
    </source>
</evidence>
<dbReference type="HAMAP" id="MF_00291_B">
    <property type="entry name" value="Ribosomal_uS2_B"/>
    <property type="match status" value="1"/>
</dbReference>
<dbReference type="Pfam" id="PF00318">
    <property type="entry name" value="Ribosomal_S2"/>
    <property type="match status" value="2"/>
</dbReference>
<dbReference type="AlphaFoldDB" id="A0A3R7M5S7"/>
<proteinExistence type="inferred from homology"/>
<dbReference type="FunFam" id="3.40.50.10490:FF:000026">
    <property type="entry name" value="28S ribosomal protein S2, mitochondrial"/>
    <property type="match status" value="1"/>
</dbReference>
<evidence type="ECO:0000313" key="9">
    <source>
        <dbReference type="EMBL" id="ROT72797.1"/>
    </source>
</evidence>
<keyword evidence="3 9" id="KW-0689">Ribosomal protein</keyword>
<reference evidence="9 10" key="2">
    <citation type="submission" date="2019-01" db="EMBL/GenBank/DDBJ databases">
        <title>The decoding of complex shrimp genome reveals the adaptation for benthos swimmer, frequently molting mechanism and breeding impact on genome.</title>
        <authorList>
            <person name="Sun Y."/>
            <person name="Gao Y."/>
            <person name="Yu Y."/>
        </authorList>
    </citation>
    <scope>NUCLEOTIDE SEQUENCE [LARGE SCALE GENOMIC DNA]</scope>
    <source>
        <tissue evidence="9">Muscle</tissue>
    </source>
</reference>
<dbReference type="NCBIfam" id="TIGR01011">
    <property type="entry name" value="rpsB_bact"/>
    <property type="match status" value="1"/>
</dbReference>
<dbReference type="Gene3D" id="3.40.50.10490">
    <property type="entry name" value="Glucose-6-phosphate isomerase like protein, domain 1"/>
    <property type="match status" value="1"/>
</dbReference>
<evidence type="ECO:0000256" key="7">
    <source>
        <dbReference type="ARBA" id="ARBA00071390"/>
    </source>
</evidence>
<comment type="caution">
    <text evidence="9">The sequence shown here is derived from an EMBL/GenBank/DDBJ whole genome shotgun (WGS) entry which is preliminary data.</text>
</comment>
<evidence type="ECO:0000256" key="1">
    <source>
        <dbReference type="ARBA" id="ARBA00004173"/>
    </source>
</evidence>
<comment type="function">
    <text evidence="6">Required for mitoribosome formation and stability, and mitochondrial translation.</text>
</comment>
<evidence type="ECO:0000256" key="5">
    <source>
        <dbReference type="ARBA" id="ARBA00023274"/>
    </source>
</evidence>
<dbReference type="Proteomes" id="UP000283509">
    <property type="component" value="Unassembled WGS sequence"/>
</dbReference>
<dbReference type="PROSITE" id="PS00962">
    <property type="entry name" value="RIBOSOMAL_S2_1"/>
    <property type="match status" value="1"/>
</dbReference>
<evidence type="ECO:0000256" key="3">
    <source>
        <dbReference type="ARBA" id="ARBA00022980"/>
    </source>
</evidence>
<dbReference type="InterPro" id="IPR023591">
    <property type="entry name" value="Ribosomal_uS2_flav_dom_sf"/>
</dbReference>
<dbReference type="PANTHER" id="PTHR12534:SF0">
    <property type="entry name" value="SMALL RIBOSOMAL SUBUNIT PROTEIN US2M"/>
    <property type="match status" value="1"/>
</dbReference>
<name>A0A3R7M5S7_PENVA</name>
<dbReference type="GO" id="GO:0003735">
    <property type="term" value="F:structural constituent of ribosome"/>
    <property type="evidence" value="ECO:0007669"/>
    <property type="project" value="InterPro"/>
</dbReference>
<dbReference type="GO" id="GO:0006412">
    <property type="term" value="P:translation"/>
    <property type="evidence" value="ECO:0007669"/>
    <property type="project" value="InterPro"/>
</dbReference>
<accession>A0A3R7M5S7</accession>
<dbReference type="CDD" id="cd01425">
    <property type="entry name" value="RPS2"/>
    <property type="match status" value="1"/>
</dbReference>
<comment type="similarity">
    <text evidence="2">Belongs to the universal ribosomal protein uS2 family.</text>
</comment>
<dbReference type="PANTHER" id="PTHR12534">
    <property type="entry name" value="30S RIBOSOMAL PROTEIN S2 PROKARYOTIC AND ORGANELLAR"/>
    <property type="match status" value="1"/>
</dbReference>
<keyword evidence="5" id="KW-0687">Ribonucleoprotein</keyword>
<evidence type="ECO:0000256" key="6">
    <source>
        <dbReference type="ARBA" id="ARBA00059792"/>
    </source>
</evidence>
<dbReference type="PRINTS" id="PR00395">
    <property type="entry name" value="RIBOSOMALS2"/>
</dbReference>
<dbReference type="SUPFAM" id="SSF52313">
    <property type="entry name" value="Ribosomal protein S2"/>
    <property type="match status" value="1"/>
</dbReference>
<keyword evidence="4" id="KW-0496">Mitochondrion</keyword>
<protein>
    <recommendedName>
        <fullName evidence="7">Small ribosomal subunit protein uS2m</fullName>
    </recommendedName>
    <alternativeName>
        <fullName evidence="8">28S ribosomal protein S2, mitochondrial</fullName>
    </alternativeName>
</protein>